<gene>
    <name evidence="1" type="ORF">BSI_05930</name>
</gene>
<name>A0A9W5LM11_9BACI</name>
<organism evidence="1 2">
    <name type="scientific">Bacillus inaquosorum KCTC 13429</name>
    <dbReference type="NCBI Taxonomy" id="1236548"/>
    <lineage>
        <taxon>Bacteria</taxon>
        <taxon>Bacillati</taxon>
        <taxon>Bacillota</taxon>
        <taxon>Bacilli</taxon>
        <taxon>Bacillales</taxon>
        <taxon>Bacillaceae</taxon>
        <taxon>Bacillus</taxon>
    </lineage>
</organism>
<evidence type="ECO:0000313" key="1">
    <source>
        <dbReference type="EMBL" id="ELS63202.1"/>
    </source>
</evidence>
<sequence>MFINSFFIFFVGNHIKDIQHFHAMLHDFMQREQKYSS</sequence>
<protein>
    <submittedName>
        <fullName evidence="1">Uncharacterized protein</fullName>
    </submittedName>
</protein>
<dbReference type="EMBL" id="AMXN01000001">
    <property type="protein sequence ID" value="ELS63202.1"/>
    <property type="molecule type" value="Genomic_DNA"/>
</dbReference>
<keyword evidence="2" id="KW-1185">Reference proteome</keyword>
<comment type="caution">
    <text evidence="1">The sequence shown here is derived from an EMBL/GenBank/DDBJ whole genome shotgun (WGS) entry which is preliminary data.</text>
</comment>
<evidence type="ECO:0000313" key="2">
    <source>
        <dbReference type="Proteomes" id="UP000011182"/>
    </source>
</evidence>
<dbReference type="Proteomes" id="UP000011182">
    <property type="component" value="Unassembled WGS sequence"/>
</dbReference>
<reference evidence="1 2" key="1">
    <citation type="journal article" date="2014" name="Syst. Appl. Microbiol.">
        <title>Genomic insights into the taxonomic status of the three subspecies of Bacillus subtilis.</title>
        <authorList>
            <person name="Yi H."/>
            <person name="Chun J."/>
            <person name="Cha C.J."/>
        </authorList>
    </citation>
    <scope>NUCLEOTIDE SEQUENCE [LARGE SCALE GENOMIC DNA]</scope>
    <source>
        <strain evidence="1 2">KCTC 13429</strain>
    </source>
</reference>
<dbReference type="AlphaFoldDB" id="A0A9W5LM11"/>
<accession>A0A9W5LM11</accession>
<proteinExistence type="predicted"/>